<protein>
    <recommendedName>
        <fullName evidence="5">Transmembrane protein</fullName>
    </recommendedName>
</protein>
<organism evidence="3 4">
    <name type="scientific">Pleomassaria siparia CBS 279.74</name>
    <dbReference type="NCBI Taxonomy" id="1314801"/>
    <lineage>
        <taxon>Eukaryota</taxon>
        <taxon>Fungi</taxon>
        <taxon>Dikarya</taxon>
        <taxon>Ascomycota</taxon>
        <taxon>Pezizomycotina</taxon>
        <taxon>Dothideomycetes</taxon>
        <taxon>Pleosporomycetidae</taxon>
        <taxon>Pleosporales</taxon>
        <taxon>Pleomassariaceae</taxon>
        <taxon>Pleomassaria</taxon>
    </lineage>
</organism>
<keyword evidence="4" id="KW-1185">Reference proteome</keyword>
<evidence type="ECO:0000256" key="2">
    <source>
        <dbReference type="SAM" id="Phobius"/>
    </source>
</evidence>
<keyword evidence="2" id="KW-0812">Transmembrane</keyword>
<gene>
    <name evidence="3" type="ORF">K504DRAFT_118551</name>
</gene>
<evidence type="ECO:0000256" key="1">
    <source>
        <dbReference type="SAM" id="MobiDB-lite"/>
    </source>
</evidence>
<feature type="region of interest" description="Disordered" evidence="1">
    <location>
        <begin position="1"/>
        <end position="48"/>
    </location>
</feature>
<reference evidence="3" key="1">
    <citation type="journal article" date="2020" name="Stud. Mycol.">
        <title>101 Dothideomycetes genomes: a test case for predicting lifestyles and emergence of pathogens.</title>
        <authorList>
            <person name="Haridas S."/>
            <person name="Albert R."/>
            <person name="Binder M."/>
            <person name="Bloem J."/>
            <person name="Labutti K."/>
            <person name="Salamov A."/>
            <person name="Andreopoulos B."/>
            <person name="Baker S."/>
            <person name="Barry K."/>
            <person name="Bills G."/>
            <person name="Bluhm B."/>
            <person name="Cannon C."/>
            <person name="Castanera R."/>
            <person name="Culley D."/>
            <person name="Daum C."/>
            <person name="Ezra D."/>
            <person name="Gonzalez J."/>
            <person name="Henrissat B."/>
            <person name="Kuo A."/>
            <person name="Liang C."/>
            <person name="Lipzen A."/>
            <person name="Lutzoni F."/>
            <person name="Magnuson J."/>
            <person name="Mondo S."/>
            <person name="Nolan M."/>
            <person name="Ohm R."/>
            <person name="Pangilinan J."/>
            <person name="Park H.-J."/>
            <person name="Ramirez L."/>
            <person name="Alfaro M."/>
            <person name="Sun H."/>
            <person name="Tritt A."/>
            <person name="Yoshinaga Y."/>
            <person name="Zwiers L.-H."/>
            <person name="Turgeon B."/>
            <person name="Goodwin S."/>
            <person name="Spatafora J."/>
            <person name="Crous P."/>
            <person name="Grigoriev I."/>
        </authorList>
    </citation>
    <scope>NUCLEOTIDE SEQUENCE</scope>
    <source>
        <strain evidence="3">CBS 279.74</strain>
    </source>
</reference>
<accession>A0A6G1JWI2</accession>
<sequence>MMENNPRAPSRSPASTASNPTFHNSPHSSHFCKKSTSSPVPSRLRSSSHVERKNVVILLNVVLVPSFFYYIYIYIYRKDGCFWGFQPADFLG</sequence>
<feature type="transmembrane region" description="Helical" evidence="2">
    <location>
        <begin position="55"/>
        <end position="75"/>
    </location>
</feature>
<dbReference type="Proteomes" id="UP000799428">
    <property type="component" value="Unassembled WGS sequence"/>
</dbReference>
<evidence type="ECO:0008006" key="5">
    <source>
        <dbReference type="Google" id="ProtNLM"/>
    </source>
</evidence>
<feature type="compositionally biased region" description="Low complexity" evidence="1">
    <location>
        <begin position="1"/>
        <end position="21"/>
    </location>
</feature>
<name>A0A6G1JWI2_9PLEO</name>
<keyword evidence="2" id="KW-1133">Transmembrane helix</keyword>
<dbReference type="EMBL" id="MU005782">
    <property type="protein sequence ID" value="KAF2704527.1"/>
    <property type="molecule type" value="Genomic_DNA"/>
</dbReference>
<feature type="compositionally biased region" description="Low complexity" evidence="1">
    <location>
        <begin position="35"/>
        <end position="47"/>
    </location>
</feature>
<evidence type="ECO:0000313" key="4">
    <source>
        <dbReference type="Proteomes" id="UP000799428"/>
    </source>
</evidence>
<evidence type="ECO:0000313" key="3">
    <source>
        <dbReference type="EMBL" id="KAF2704527.1"/>
    </source>
</evidence>
<proteinExistence type="predicted"/>
<dbReference type="AlphaFoldDB" id="A0A6G1JWI2"/>
<keyword evidence="2" id="KW-0472">Membrane</keyword>